<keyword evidence="3" id="KW-0597">Phosphoprotein</keyword>
<evidence type="ECO:0000256" key="3">
    <source>
        <dbReference type="PROSITE-ProRule" id="PRU00169"/>
    </source>
</evidence>
<gene>
    <name evidence="6" type="ORF">AR1Y2_0797</name>
</gene>
<comment type="function">
    <text evidence="2">May play the central regulatory role in sporulation. It may be an element of the effector pathway responsible for the activation of sporulation genes in response to nutritional stress. Spo0A may act in concert with spo0H (a sigma factor) to control the expression of some genes that are critical to the sporulation process.</text>
</comment>
<dbReference type="PROSITE" id="PS50930">
    <property type="entry name" value="HTH_LYTTR"/>
    <property type="match status" value="1"/>
</dbReference>
<evidence type="ECO:0000259" key="4">
    <source>
        <dbReference type="PROSITE" id="PS50110"/>
    </source>
</evidence>
<feature type="domain" description="HTH LytTR-type" evidence="5">
    <location>
        <begin position="131"/>
        <end position="229"/>
    </location>
</feature>
<dbReference type="SMART" id="SM00448">
    <property type="entry name" value="REC"/>
    <property type="match status" value="1"/>
</dbReference>
<dbReference type="Gene3D" id="3.40.50.2300">
    <property type="match status" value="1"/>
</dbReference>
<dbReference type="PROSITE" id="PS50110">
    <property type="entry name" value="RESPONSE_REGULATORY"/>
    <property type="match status" value="1"/>
</dbReference>
<dbReference type="InterPro" id="IPR001789">
    <property type="entry name" value="Sig_transdc_resp-reg_receiver"/>
</dbReference>
<proteinExistence type="predicted"/>
<dbReference type="Gene3D" id="2.40.50.1020">
    <property type="entry name" value="LytTr DNA-binding domain"/>
    <property type="match status" value="1"/>
</dbReference>
<protein>
    <recommendedName>
        <fullName evidence="1">Stage 0 sporulation protein A homolog</fullName>
    </recommendedName>
</protein>
<dbReference type="SMART" id="SM00850">
    <property type="entry name" value="LytTR"/>
    <property type="match status" value="1"/>
</dbReference>
<feature type="modified residue" description="4-aspartylphosphate" evidence="3">
    <location>
        <position position="59"/>
    </location>
</feature>
<dbReference type="AlphaFoldDB" id="A0A4P8IC85"/>
<dbReference type="OrthoDB" id="9774865at2"/>
<dbReference type="Pfam" id="PF00072">
    <property type="entry name" value="Response_reg"/>
    <property type="match status" value="1"/>
</dbReference>
<dbReference type="Proteomes" id="UP000298653">
    <property type="component" value="Chromosome"/>
</dbReference>
<evidence type="ECO:0000256" key="1">
    <source>
        <dbReference type="ARBA" id="ARBA00018672"/>
    </source>
</evidence>
<organism evidence="6 7">
    <name type="scientific">Anaerostipes rhamnosivorans</name>
    <dbReference type="NCBI Taxonomy" id="1229621"/>
    <lineage>
        <taxon>Bacteria</taxon>
        <taxon>Bacillati</taxon>
        <taxon>Bacillota</taxon>
        <taxon>Clostridia</taxon>
        <taxon>Lachnospirales</taxon>
        <taxon>Lachnospiraceae</taxon>
        <taxon>Anaerostipes</taxon>
    </lineage>
</organism>
<dbReference type="InterPro" id="IPR046947">
    <property type="entry name" value="LytR-like"/>
</dbReference>
<evidence type="ECO:0000313" key="6">
    <source>
        <dbReference type="EMBL" id="QCP34251.1"/>
    </source>
</evidence>
<dbReference type="PANTHER" id="PTHR37299">
    <property type="entry name" value="TRANSCRIPTIONAL REGULATOR-RELATED"/>
    <property type="match status" value="1"/>
</dbReference>
<evidence type="ECO:0000256" key="2">
    <source>
        <dbReference type="ARBA" id="ARBA00024867"/>
    </source>
</evidence>
<accession>A0A4P8IC85</accession>
<dbReference type="CDD" id="cd00156">
    <property type="entry name" value="REC"/>
    <property type="match status" value="1"/>
</dbReference>
<evidence type="ECO:0000313" key="7">
    <source>
        <dbReference type="Proteomes" id="UP000298653"/>
    </source>
</evidence>
<evidence type="ECO:0000259" key="5">
    <source>
        <dbReference type="PROSITE" id="PS50930"/>
    </source>
</evidence>
<dbReference type="GO" id="GO:0003677">
    <property type="term" value="F:DNA binding"/>
    <property type="evidence" value="ECO:0007669"/>
    <property type="project" value="InterPro"/>
</dbReference>
<feature type="domain" description="Response regulatory" evidence="4">
    <location>
        <begin position="6"/>
        <end position="122"/>
    </location>
</feature>
<sequence>MERTLKIAICDDEQTYLDILEDECLQFLDSRNQKAEITCFQRGGALLNSDGEFDIILLDVELPDMDGFSVAEEWKRQQKPGKIIFITSHDEWVQRAFKVQAFRYLYKSGSGQDLLEALEDALKDMNDNEGIMLEGKEESRFVYFREIRWIEALGDEIAVFLVGGHLIVRLSLKKIEGCLDERFQRIHKGYIINFQFVEHYNKDKLVLDCGKEFQISKRKQKEVKNRYFEYITKYAKVI</sequence>
<dbReference type="KEGG" id="arf:AR1Y2_0797"/>
<dbReference type="InterPro" id="IPR011006">
    <property type="entry name" value="CheY-like_superfamily"/>
</dbReference>
<dbReference type="EMBL" id="CP040058">
    <property type="protein sequence ID" value="QCP34251.1"/>
    <property type="molecule type" value="Genomic_DNA"/>
</dbReference>
<keyword evidence="7" id="KW-1185">Reference proteome</keyword>
<name>A0A4P8IC85_9FIRM</name>
<dbReference type="InterPro" id="IPR007492">
    <property type="entry name" value="LytTR_DNA-bd_dom"/>
</dbReference>
<dbReference type="SUPFAM" id="SSF52172">
    <property type="entry name" value="CheY-like"/>
    <property type="match status" value="1"/>
</dbReference>
<dbReference type="GO" id="GO:0000156">
    <property type="term" value="F:phosphorelay response regulator activity"/>
    <property type="evidence" value="ECO:0007669"/>
    <property type="project" value="InterPro"/>
</dbReference>
<reference evidence="6 7" key="1">
    <citation type="submission" date="2019-05" db="EMBL/GenBank/DDBJ databases">
        <title>Complete genome sequencing of Anaerostipes rhamnosivorans.</title>
        <authorList>
            <person name="Bui T.P.N."/>
            <person name="de Vos W.M."/>
        </authorList>
    </citation>
    <scope>NUCLEOTIDE SEQUENCE [LARGE SCALE GENOMIC DNA]</scope>
    <source>
        <strain evidence="6 7">1y2</strain>
    </source>
</reference>
<dbReference type="RefSeq" id="WP_137327819.1">
    <property type="nucleotide sequence ID" value="NZ_CP040058.1"/>
</dbReference>
<dbReference type="PANTHER" id="PTHR37299:SF1">
    <property type="entry name" value="STAGE 0 SPORULATION PROTEIN A HOMOLOG"/>
    <property type="match status" value="1"/>
</dbReference>
<dbReference type="Pfam" id="PF04397">
    <property type="entry name" value="LytTR"/>
    <property type="match status" value="1"/>
</dbReference>